<reference evidence="1" key="1">
    <citation type="journal article" date="2015" name="Nature">
        <title>Complex archaea that bridge the gap between prokaryotes and eukaryotes.</title>
        <authorList>
            <person name="Spang A."/>
            <person name="Saw J.H."/>
            <person name="Jorgensen S.L."/>
            <person name="Zaremba-Niedzwiedzka K."/>
            <person name="Martijn J."/>
            <person name="Lind A.E."/>
            <person name="van Eijk R."/>
            <person name="Schleper C."/>
            <person name="Guy L."/>
            <person name="Ettema T.J."/>
        </authorList>
    </citation>
    <scope>NUCLEOTIDE SEQUENCE</scope>
</reference>
<evidence type="ECO:0000313" key="1">
    <source>
        <dbReference type="EMBL" id="KKO00635.1"/>
    </source>
</evidence>
<comment type="caution">
    <text evidence="1">The sequence shown here is derived from an EMBL/GenBank/DDBJ whole genome shotgun (WGS) entry which is preliminary data.</text>
</comment>
<dbReference type="AlphaFoldDB" id="A0A0F9V9F1"/>
<organism evidence="1">
    <name type="scientific">marine sediment metagenome</name>
    <dbReference type="NCBI Taxonomy" id="412755"/>
    <lineage>
        <taxon>unclassified sequences</taxon>
        <taxon>metagenomes</taxon>
        <taxon>ecological metagenomes</taxon>
    </lineage>
</organism>
<gene>
    <name evidence="1" type="ORF">LCGC14_0124090</name>
</gene>
<name>A0A0F9V9F1_9ZZZZ</name>
<sequence>MKHALLIFLVLCALTLSGSMSTSDKTLMAGAAETVITRVKDRPEVYQDLYARALVLAEGAQRLAVVTLDIGTVNYAVSEQLLKAINAATGIPAENILICPSQTHSAPGVDGRHLSPESREWLAGSLAELVKAAADGLRPATLRVGRAPAQIGYNRRLMKNGRIVMEPNPDGAVVPWVDVLAAYDEEGNRIGVLFSHAAHPVIVHWSSKAIGPDFPGYAVKHLHKLLAAKDQPEGVFMFAQGSCGNINGYPLRGGFAACDAAGLSLAFAVTQALEADQAIAPGPLKSRSLTLSLPHRANQNGERQFLHFPMRAVAIGDDVCILTVTGELFAEYQLWVDEASPFKHTFVFNHVNGLSSYIATKKDYDLGPAGGYEAWDGPTRGGGMPLDPSVEQIVKDGMLKLLNDLKSAGK</sequence>
<protein>
    <recommendedName>
        <fullName evidence="2">Neutral/alkaline non-lysosomal ceramidase N-terminal domain-containing protein</fullName>
    </recommendedName>
</protein>
<dbReference type="EMBL" id="LAZR01000039">
    <property type="protein sequence ID" value="KKO00635.1"/>
    <property type="molecule type" value="Genomic_DNA"/>
</dbReference>
<proteinExistence type="predicted"/>
<evidence type="ECO:0008006" key="2">
    <source>
        <dbReference type="Google" id="ProtNLM"/>
    </source>
</evidence>
<accession>A0A0F9V9F1</accession>